<sequence length="301" mass="35249">MLFQGQAKQSVPYFNTACLMASALGMHVDMPNIHLDIQSERHCIRDQAISHDSHLANTLFSQPYYLFLSPLVTIIDPFYHINPYSTDPNENLHAQCVSTCRYIYNRYWMPTTTHMVTYSIKLSRGTIDFESKDFKLKIQFFNELYNYCMVQTLIIFTNLSKKYQTLDEFNIITKHVWTFFAMYCQLQMILYAQFPYEVDPITGNLNPSTMKAIHAANAIYNIASNQPEGGTSMFYHYLSAISLFYISLISKMNNYPSIRAKLITKFKLIYNLFEECRKKFMFSKDVIQVINVMANYFKIKL</sequence>
<proteinExistence type="predicted"/>
<evidence type="ECO:0000313" key="2">
    <source>
        <dbReference type="Proteomes" id="UP000070444"/>
    </source>
</evidence>
<dbReference type="Proteomes" id="UP000070444">
    <property type="component" value="Unassembled WGS sequence"/>
</dbReference>
<name>A0A137P844_CONC2</name>
<organism evidence="1 2">
    <name type="scientific">Conidiobolus coronatus (strain ATCC 28846 / CBS 209.66 / NRRL 28638)</name>
    <name type="common">Delacroixia coronata</name>
    <dbReference type="NCBI Taxonomy" id="796925"/>
    <lineage>
        <taxon>Eukaryota</taxon>
        <taxon>Fungi</taxon>
        <taxon>Fungi incertae sedis</taxon>
        <taxon>Zoopagomycota</taxon>
        <taxon>Entomophthoromycotina</taxon>
        <taxon>Entomophthoromycetes</taxon>
        <taxon>Entomophthorales</taxon>
        <taxon>Ancylistaceae</taxon>
        <taxon>Conidiobolus</taxon>
    </lineage>
</organism>
<evidence type="ECO:0000313" key="1">
    <source>
        <dbReference type="EMBL" id="KXN71176.1"/>
    </source>
</evidence>
<keyword evidence="2" id="KW-1185">Reference proteome</keyword>
<dbReference type="AlphaFoldDB" id="A0A137P844"/>
<accession>A0A137P844</accession>
<reference evidence="1 2" key="1">
    <citation type="journal article" date="2015" name="Genome Biol. Evol.">
        <title>Phylogenomic analyses indicate that early fungi evolved digesting cell walls of algal ancestors of land plants.</title>
        <authorList>
            <person name="Chang Y."/>
            <person name="Wang S."/>
            <person name="Sekimoto S."/>
            <person name="Aerts A.L."/>
            <person name="Choi C."/>
            <person name="Clum A."/>
            <person name="LaButti K.M."/>
            <person name="Lindquist E.A."/>
            <person name="Yee Ngan C."/>
            <person name="Ohm R.A."/>
            <person name="Salamov A.A."/>
            <person name="Grigoriev I.V."/>
            <person name="Spatafora J.W."/>
            <person name="Berbee M.L."/>
        </authorList>
    </citation>
    <scope>NUCLEOTIDE SEQUENCE [LARGE SCALE GENOMIC DNA]</scope>
    <source>
        <strain evidence="1 2">NRRL 28638</strain>
    </source>
</reference>
<gene>
    <name evidence="1" type="ORF">CONCODRAFT_6134</name>
</gene>
<dbReference type="EMBL" id="KQ964481">
    <property type="protein sequence ID" value="KXN71176.1"/>
    <property type="molecule type" value="Genomic_DNA"/>
</dbReference>
<evidence type="ECO:0008006" key="3">
    <source>
        <dbReference type="Google" id="ProtNLM"/>
    </source>
</evidence>
<protein>
    <recommendedName>
        <fullName evidence="3">Transcription factor domain-containing protein</fullName>
    </recommendedName>
</protein>